<name>A0A5K7Z270_9BACT</name>
<evidence type="ECO:0000259" key="1">
    <source>
        <dbReference type="Pfam" id="PF14067"/>
    </source>
</evidence>
<dbReference type="EMBL" id="AP021875">
    <property type="protein sequence ID" value="BBO74815.1"/>
    <property type="molecule type" value="Genomic_DNA"/>
</dbReference>
<dbReference type="AlphaFoldDB" id="A0A5K7Z270"/>
<dbReference type="InterPro" id="IPR025902">
    <property type="entry name" value="LssY-like-C_dom"/>
</dbReference>
<dbReference type="Pfam" id="PF14067">
    <property type="entry name" value="LssY_C"/>
    <property type="match status" value="1"/>
</dbReference>
<accession>A0A5K7Z270</accession>
<protein>
    <recommendedName>
        <fullName evidence="1">LssY-like C-terminal domain-containing protein</fullName>
    </recommendedName>
</protein>
<dbReference type="Proteomes" id="UP000427769">
    <property type="component" value="Chromosome"/>
</dbReference>
<reference evidence="2 3" key="1">
    <citation type="submission" date="2019-11" db="EMBL/GenBank/DDBJ databases">
        <title>Comparative genomics of hydrocarbon-degrading Desulfosarcina strains.</title>
        <authorList>
            <person name="Watanabe M."/>
            <person name="Kojima H."/>
            <person name="Fukui M."/>
        </authorList>
    </citation>
    <scope>NUCLEOTIDE SEQUENCE [LARGE SCALE GENOMIC DNA]</scope>
    <source>
        <strain evidence="2 3">PP31</strain>
    </source>
</reference>
<dbReference type="KEGG" id="dwd:DSCW_22320"/>
<gene>
    <name evidence="2" type="ORF">DSCW_22320</name>
</gene>
<sequence length="420" mass="47729">MNPVGIYRYLSILFLLLVAIQGCATYHPTPSSESILLKRAQTQTINHVQVTTAVPSSEEALQIFGVDLYRHNIQPVWIEIDNQDEEAIWFLPIGIDPMYYTSHEAAFISHSSLNAGARKRMDRYFFSKGHNIYVHPGMKRAGYVFTNLDEGTKSFALDLVGEDGEVRAFTFFIPVPGIKIDHRTIDFKGIYPASAWQSLDDEERFIRYIQKIPCCTTNKKASENGDPLNLVVIGDGDDVYHAFMRAGWDETEVVTTQSAWKTAMAFFSGGRYRYSPVSSLYLFGRGQDIALQKARDRIHERNHLRLWLAPVKFKNKLVWVGQISRDIGVRFTAKTIVTHKIDPDVDETRGYLIQDLWYSQGLERFALIGGVGAAPMQTPRYNLTGDPYFTDGLRAVLWVSSDPVPFEMVQFVEWEPPPGK</sequence>
<evidence type="ECO:0000313" key="3">
    <source>
        <dbReference type="Proteomes" id="UP000427769"/>
    </source>
</evidence>
<evidence type="ECO:0000313" key="2">
    <source>
        <dbReference type="EMBL" id="BBO74815.1"/>
    </source>
</evidence>
<organism evidence="2 3">
    <name type="scientific">Desulfosarcina widdelii</name>
    <dbReference type="NCBI Taxonomy" id="947919"/>
    <lineage>
        <taxon>Bacteria</taxon>
        <taxon>Pseudomonadati</taxon>
        <taxon>Thermodesulfobacteriota</taxon>
        <taxon>Desulfobacteria</taxon>
        <taxon>Desulfobacterales</taxon>
        <taxon>Desulfosarcinaceae</taxon>
        <taxon>Desulfosarcina</taxon>
    </lineage>
</organism>
<keyword evidence="3" id="KW-1185">Reference proteome</keyword>
<proteinExistence type="predicted"/>
<feature type="domain" description="LssY-like C-terminal" evidence="1">
    <location>
        <begin position="212"/>
        <end position="392"/>
    </location>
</feature>